<reference evidence="8" key="1">
    <citation type="journal article" date="2019" name="Int. J. Syst. Evol. Microbiol.">
        <title>The Global Catalogue of Microorganisms (GCM) 10K type strain sequencing project: providing services to taxonomists for standard genome sequencing and annotation.</title>
        <authorList>
            <consortium name="The Broad Institute Genomics Platform"/>
            <consortium name="The Broad Institute Genome Sequencing Center for Infectious Disease"/>
            <person name="Wu L."/>
            <person name="Ma J."/>
        </authorList>
    </citation>
    <scope>NUCLEOTIDE SEQUENCE [LARGE SCALE GENOMIC DNA]</scope>
    <source>
        <strain evidence="8">JCM 18959</strain>
    </source>
</reference>
<comment type="caution">
    <text evidence="7">The sequence shown here is derived from an EMBL/GenBank/DDBJ whole genome shotgun (WGS) entry which is preliminary data.</text>
</comment>
<keyword evidence="3" id="KW-0472">Membrane</keyword>
<accession>A0ABP9M438</accession>
<evidence type="ECO:0000256" key="6">
    <source>
        <dbReference type="SAM" id="SignalP"/>
    </source>
</evidence>
<evidence type="ECO:0000256" key="5">
    <source>
        <dbReference type="ARBA" id="ARBA00023288"/>
    </source>
</evidence>
<dbReference type="PANTHER" id="PTHR43649:SF33">
    <property type="entry name" value="POLYGALACTURONAN_RHAMNOGALACTURONAN-BINDING PROTEIN YTCQ"/>
    <property type="match status" value="1"/>
</dbReference>
<evidence type="ECO:0000313" key="8">
    <source>
        <dbReference type="Proteomes" id="UP001501407"/>
    </source>
</evidence>
<feature type="signal peptide" evidence="6">
    <location>
        <begin position="1"/>
        <end position="20"/>
    </location>
</feature>
<evidence type="ECO:0000313" key="7">
    <source>
        <dbReference type="EMBL" id="GAA5088034.1"/>
    </source>
</evidence>
<dbReference type="Gene3D" id="3.40.190.10">
    <property type="entry name" value="Periplasmic binding protein-like II"/>
    <property type="match status" value="2"/>
</dbReference>
<protein>
    <submittedName>
        <fullName evidence="7">Extracellular solute-binding protein</fullName>
    </submittedName>
</protein>
<evidence type="ECO:0000256" key="3">
    <source>
        <dbReference type="ARBA" id="ARBA00023136"/>
    </source>
</evidence>
<evidence type="ECO:0000256" key="1">
    <source>
        <dbReference type="ARBA" id="ARBA00022475"/>
    </source>
</evidence>
<name>A0ABP9M438_9MICO</name>
<keyword evidence="2 6" id="KW-0732">Signal</keyword>
<dbReference type="EMBL" id="BAABKZ010000001">
    <property type="protein sequence ID" value="GAA5088034.1"/>
    <property type="molecule type" value="Genomic_DNA"/>
</dbReference>
<keyword evidence="8" id="KW-1185">Reference proteome</keyword>
<proteinExistence type="predicted"/>
<keyword evidence="1" id="KW-1003">Cell membrane</keyword>
<keyword evidence="5" id="KW-0449">Lipoprotein</keyword>
<dbReference type="RefSeq" id="WP_194412828.1">
    <property type="nucleotide sequence ID" value="NZ_BAABKZ010000001.1"/>
</dbReference>
<evidence type="ECO:0000256" key="4">
    <source>
        <dbReference type="ARBA" id="ARBA00023139"/>
    </source>
</evidence>
<gene>
    <name evidence="7" type="ORF">GCM10025760_09950</name>
</gene>
<dbReference type="InterPro" id="IPR006059">
    <property type="entry name" value="SBP"/>
</dbReference>
<dbReference type="Proteomes" id="UP001501407">
    <property type="component" value="Unassembled WGS sequence"/>
</dbReference>
<feature type="chain" id="PRO_5046692208" evidence="6">
    <location>
        <begin position="21"/>
        <end position="426"/>
    </location>
</feature>
<sequence length="426" mass="44221">MKIRYGLGVATVLVATIALAGCSGSPAPAASDGSVSGTLTGVFDVNFKDTMEEIVANFEKKYPDVKVEFNYQGGDVGGLISTQLQANTAPDILLTFPGGDAGSGANVNVVTLASQGKLMDLSDQAWTNEVPEIWQSEVAYKDKTYAYPGAAQPLAAIYNQDALDDAGLTVPETLSDVYELCEAAAADGMYAYAQGLGETLAGPQMLSFGQTASLVYGPDPDFKSKLDDGSATYQDSAWVDQFEIYQKMFDEGCFGEGALGRDRKQGGDAVAAGKAFGIVDVGAAKSAMVATSPDTQYVVAGIPASDDGDLYVTALPGYTVAANAAAKNPTAAAAFMEFLAEPAQSVIYANGFSSVPIIPNDEYTAPADLEPFAALLASGQYAKLPNLGAPEVQVALNEGVQSLLLGDDTPESVAEKMQDAFDAANK</sequence>
<dbReference type="SUPFAM" id="SSF53850">
    <property type="entry name" value="Periplasmic binding protein-like II"/>
    <property type="match status" value="1"/>
</dbReference>
<dbReference type="InterPro" id="IPR050490">
    <property type="entry name" value="Bact_solute-bd_prot1"/>
</dbReference>
<evidence type="ECO:0000256" key="2">
    <source>
        <dbReference type="ARBA" id="ARBA00022729"/>
    </source>
</evidence>
<keyword evidence="4" id="KW-0564">Palmitate</keyword>
<dbReference type="PROSITE" id="PS51257">
    <property type="entry name" value="PROKAR_LIPOPROTEIN"/>
    <property type="match status" value="1"/>
</dbReference>
<dbReference type="PANTHER" id="PTHR43649">
    <property type="entry name" value="ARABINOSE-BINDING PROTEIN-RELATED"/>
    <property type="match status" value="1"/>
</dbReference>
<dbReference type="Pfam" id="PF01547">
    <property type="entry name" value="SBP_bac_1"/>
    <property type="match status" value="1"/>
</dbReference>
<organism evidence="7 8">
    <name type="scientific">Microbacterium yannicii</name>
    <dbReference type="NCBI Taxonomy" id="671622"/>
    <lineage>
        <taxon>Bacteria</taxon>
        <taxon>Bacillati</taxon>
        <taxon>Actinomycetota</taxon>
        <taxon>Actinomycetes</taxon>
        <taxon>Micrococcales</taxon>
        <taxon>Microbacteriaceae</taxon>
        <taxon>Microbacterium</taxon>
    </lineage>
</organism>